<dbReference type="HOGENOM" id="CLU_2962352_0_0_1"/>
<evidence type="ECO:0000313" key="2">
    <source>
        <dbReference type="Proteomes" id="UP000054097"/>
    </source>
</evidence>
<dbReference type="Proteomes" id="UP000054097">
    <property type="component" value="Unassembled WGS sequence"/>
</dbReference>
<evidence type="ECO:0000313" key="1">
    <source>
        <dbReference type="EMBL" id="KIM27165.1"/>
    </source>
</evidence>
<proteinExistence type="predicted"/>
<reference evidence="1 2" key="1">
    <citation type="submission" date="2014-04" db="EMBL/GenBank/DDBJ databases">
        <authorList>
            <consortium name="DOE Joint Genome Institute"/>
            <person name="Kuo A."/>
            <person name="Zuccaro A."/>
            <person name="Kohler A."/>
            <person name="Nagy L.G."/>
            <person name="Floudas D."/>
            <person name="Copeland A."/>
            <person name="Barry K.W."/>
            <person name="Cichocki N."/>
            <person name="Veneault-Fourrey C."/>
            <person name="LaButti K."/>
            <person name="Lindquist E.A."/>
            <person name="Lipzen A."/>
            <person name="Lundell T."/>
            <person name="Morin E."/>
            <person name="Murat C."/>
            <person name="Sun H."/>
            <person name="Tunlid A."/>
            <person name="Henrissat B."/>
            <person name="Grigoriev I.V."/>
            <person name="Hibbett D.S."/>
            <person name="Martin F."/>
            <person name="Nordberg H.P."/>
            <person name="Cantor M.N."/>
            <person name="Hua S.X."/>
        </authorList>
    </citation>
    <scope>NUCLEOTIDE SEQUENCE [LARGE SCALE GENOMIC DNA]</scope>
    <source>
        <strain evidence="1 2">MAFF 305830</strain>
    </source>
</reference>
<name>A0A0C3ARI5_SERVB</name>
<gene>
    <name evidence="1" type="ORF">M408DRAFT_330262</name>
</gene>
<organism evidence="1 2">
    <name type="scientific">Serendipita vermifera MAFF 305830</name>
    <dbReference type="NCBI Taxonomy" id="933852"/>
    <lineage>
        <taxon>Eukaryota</taxon>
        <taxon>Fungi</taxon>
        <taxon>Dikarya</taxon>
        <taxon>Basidiomycota</taxon>
        <taxon>Agaricomycotina</taxon>
        <taxon>Agaricomycetes</taxon>
        <taxon>Sebacinales</taxon>
        <taxon>Serendipitaceae</taxon>
        <taxon>Serendipita</taxon>
    </lineage>
</organism>
<keyword evidence="2" id="KW-1185">Reference proteome</keyword>
<sequence>MAFGLPKFTKLELGWHPCTEDELPRKWSEEEWFVTEWRDCLQENKDEEWGDDEEEESDG</sequence>
<protein>
    <submittedName>
        <fullName evidence="1">Uncharacterized protein</fullName>
    </submittedName>
</protein>
<accession>A0A0C3ARI5</accession>
<reference evidence="2" key="2">
    <citation type="submission" date="2015-01" db="EMBL/GenBank/DDBJ databases">
        <title>Evolutionary Origins and Diversification of the Mycorrhizal Mutualists.</title>
        <authorList>
            <consortium name="DOE Joint Genome Institute"/>
            <consortium name="Mycorrhizal Genomics Consortium"/>
            <person name="Kohler A."/>
            <person name="Kuo A."/>
            <person name="Nagy L.G."/>
            <person name="Floudas D."/>
            <person name="Copeland A."/>
            <person name="Barry K.W."/>
            <person name="Cichocki N."/>
            <person name="Veneault-Fourrey C."/>
            <person name="LaButti K."/>
            <person name="Lindquist E.A."/>
            <person name="Lipzen A."/>
            <person name="Lundell T."/>
            <person name="Morin E."/>
            <person name="Murat C."/>
            <person name="Riley R."/>
            <person name="Ohm R."/>
            <person name="Sun H."/>
            <person name="Tunlid A."/>
            <person name="Henrissat B."/>
            <person name="Grigoriev I.V."/>
            <person name="Hibbett D.S."/>
            <person name="Martin F."/>
        </authorList>
    </citation>
    <scope>NUCLEOTIDE SEQUENCE [LARGE SCALE GENOMIC DNA]</scope>
    <source>
        <strain evidence="2">MAFF 305830</strain>
    </source>
</reference>
<dbReference type="AlphaFoldDB" id="A0A0C3ARI5"/>
<dbReference type="EMBL" id="KN824301">
    <property type="protein sequence ID" value="KIM27165.1"/>
    <property type="molecule type" value="Genomic_DNA"/>
</dbReference>